<sequence>MILRAFKENSNKKYLNNLLSKRKVDVMDGKIESLGIILNVDELADFDLFRAIASDLKVHPNNLKVIAFSSNEKDEFNSWDLCFNPKDFGWRGYIKNVELQAFLNTKFDALISYYTHENLELKLLTASSKAKFKIGNLQTDTRLNDLIIKTDIKEFEVFSGELLKYLMILNKIKNEQ</sequence>
<dbReference type="EMBL" id="CP012898">
    <property type="protein sequence ID" value="ALJ06612.1"/>
    <property type="molecule type" value="Genomic_DNA"/>
</dbReference>
<dbReference type="STRING" id="1736674.APS56_16365"/>
<dbReference type="RefSeq" id="WP_054730897.1">
    <property type="nucleotide sequence ID" value="NZ_CP012898.1"/>
</dbReference>
<gene>
    <name evidence="1" type="ORF">APS56_16365</name>
</gene>
<dbReference type="AlphaFoldDB" id="A0A0P0CK62"/>
<reference evidence="1 2" key="1">
    <citation type="submission" date="2015-10" db="EMBL/GenBank/DDBJ databases">
        <authorList>
            <person name="Gilbert D.G."/>
        </authorList>
    </citation>
    <scope>NUCLEOTIDE SEQUENCE [LARGE SCALE GENOMIC DNA]</scope>
    <source>
        <strain evidence="2">HZ-22</strain>
    </source>
</reference>
<dbReference type="OrthoDB" id="1430532at2"/>
<dbReference type="Proteomes" id="UP000057981">
    <property type="component" value="Chromosome"/>
</dbReference>
<name>A0A0P0CK62_9FLAO</name>
<dbReference type="InterPro" id="IPR054207">
    <property type="entry name" value="DUF6913"/>
</dbReference>
<evidence type="ECO:0000313" key="1">
    <source>
        <dbReference type="EMBL" id="ALJ06612.1"/>
    </source>
</evidence>
<dbReference type="KEGG" id="ahz:APS56_16365"/>
<proteinExistence type="predicted"/>
<evidence type="ECO:0000313" key="2">
    <source>
        <dbReference type="Proteomes" id="UP000057981"/>
    </source>
</evidence>
<keyword evidence="2" id="KW-1185">Reference proteome</keyword>
<dbReference type="Pfam" id="PF21857">
    <property type="entry name" value="DUF6913"/>
    <property type="match status" value="1"/>
</dbReference>
<organism evidence="1 2">
    <name type="scientific">Pseudalgibacter alginicilyticus</name>
    <dbReference type="NCBI Taxonomy" id="1736674"/>
    <lineage>
        <taxon>Bacteria</taxon>
        <taxon>Pseudomonadati</taxon>
        <taxon>Bacteroidota</taxon>
        <taxon>Flavobacteriia</taxon>
        <taxon>Flavobacteriales</taxon>
        <taxon>Flavobacteriaceae</taxon>
        <taxon>Pseudalgibacter</taxon>
    </lineage>
</organism>
<protein>
    <submittedName>
        <fullName evidence="1">Uncharacterized protein</fullName>
    </submittedName>
</protein>
<accession>A0A0P0CK62</accession>